<feature type="transmembrane region" description="Helical" evidence="1">
    <location>
        <begin position="33"/>
        <end position="52"/>
    </location>
</feature>
<name>A0A6C0DFN1_9ZZZZ</name>
<evidence type="ECO:0000259" key="2">
    <source>
        <dbReference type="Pfam" id="PF07885"/>
    </source>
</evidence>
<feature type="transmembrane region" description="Helical" evidence="1">
    <location>
        <begin position="58"/>
        <end position="78"/>
    </location>
</feature>
<sequence>MWTKFILFNIVYILFLFFWATDDDIKGLPKEPFSRLVSIIYFTITTLTTTGYGDITPVTPTAQLLVSIYMLFIFYLIVNQVSIYRNTGLNNALQD</sequence>
<reference evidence="3" key="1">
    <citation type="journal article" date="2020" name="Nature">
        <title>Giant virus diversity and host interactions through global metagenomics.</title>
        <authorList>
            <person name="Schulz F."/>
            <person name="Roux S."/>
            <person name="Paez-Espino D."/>
            <person name="Jungbluth S."/>
            <person name="Walsh D.A."/>
            <person name="Denef V.J."/>
            <person name="McMahon K.D."/>
            <person name="Konstantinidis K.T."/>
            <person name="Eloe-Fadrosh E.A."/>
            <person name="Kyrpides N.C."/>
            <person name="Woyke T."/>
        </authorList>
    </citation>
    <scope>NUCLEOTIDE SEQUENCE</scope>
    <source>
        <strain evidence="3">GVMAG-M-3300023174-144</strain>
    </source>
</reference>
<evidence type="ECO:0000313" key="3">
    <source>
        <dbReference type="EMBL" id="QHT15192.1"/>
    </source>
</evidence>
<keyword evidence="1" id="KW-0812">Transmembrane</keyword>
<protein>
    <recommendedName>
        <fullName evidence="2">Potassium channel domain-containing protein</fullName>
    </recommendedName>
</protein>
<organism evidence="3">
    <name type="scientific">viral metagenome</name>
    <dbReference type="NCBI Taxonomy" id="1070528"/>
    <lineage>
        <taxon>unclassified sequences</taxon>
        <taxon>metagenomes</taxon>
        <taxon>organismal metagenomes</taxon>
    </lineage>
</organism>
<feature type="domain" description="Potassium channel" evidence="2">
    <location>
        <begin position="16"/>
        <end position="82"/>
    </location>
</feature>
<proteinExistence type="predicted"/>
<accession>A0A6C0DFN1</accession>
<dbReference type="Pfam" id="PF07885">
    <property type="entry name" value="Ion_trans_2"/>
    <property type="match status" value="1"/>
</dbReference>
<dbReference type="EMBL" id="MN739602">
    <property type="protein sequence ID" value="QHT15192.1"/>
    <property type="molecule type" value="Genomic_DNA"/>
</dbReference>
<dbReference type="Gene3D" id="1.10.287.70">
    <property type="match status" value="1"/>
</dbReference>
<dbReference type="InterPro" id="IPR013099">
    <property type="entry name" value="K_chnl_dom"/>
</dbReference>
<dbReference type="SUPFAM" id="SSF81324">
    <property type="entry name" value="Voltage-gated potassium channels"/>
    <property type="match status" value="1"/>
</dbReference>
<keyword evidence="1" id="KW-0472">Membrane</keyword>
<dbReference type="AlphaFoldDB" id="A0A6C0DFN1"/>
<feature type="transmembrane region" description="Helical" evidence="1">
    <location>
        <begin position="6"/>
        <end position="21"/>
    </location>
</feature>
<evidence type="ECO:0000256" key="1">
    <source>
        <dbReference type="SAM" id="Phobius"/>
    </source>
</evidence>
<keyword evidence="1" id="KW-1133">Transmembrane helix</keyword>